<reference evidence="1" key="1">
    <citation type="submission" date="2023-01" db="EMBL/GenBank/DDBJ databases">
        <authorList>
            <person name="Van Ghelder C."/>
            <person name="Rancurel C."/>
        </authorList>
    </citation>
    <scope>NUCLEOTIDE SEQUENCE</scope>
    <source>
        <strain evidence="1">CNCM I-4278</strain>
    </source>
</reference>
<evidence type="ECO:0000313" key="2">
    <source>
        <dbReference type="Proteomes" id="UP001152607"/>
    </source>
</evidence>
<dbReference type="AlphaFoldDB" id="A0A9W4URM1"/>
<evidence type="ECO:0000313" key="1">
    <source>
        <dbReference type="EMBL" id="CAI6340169.1"/>
    </source>
</evidence>
<accession>A0A9W4URM1</accession>
<keyword evidence="2" id="KW-1185">Reference proteome</keyword>
<proteinExistence type="predicted"/>
<organism evidence="1 2">
    <name type="scientific">Periconia digitata</name>
    <dbReference type="NCBI Taxonomy" id="1303443"/>
    <lineage>
        <taxon>Eukaryota</taxon>
        <taxon>Fungi</taxon>
        <taxon>Dikarya</taxon>
        <taxon>Ascomycota</taxon>
        <taxon>Pezizomycotina</taxon>
        <taxon>Dothideomycetes</taxon>
        <taxon>Pleosporomycetidae</taxon>
        <taxon>Pleosporales</taxon>
        <taxon>Massarineae</taxon>
        <taxon>Periconiaceae</taxon>
        <taxon>Periconia</taxon>
    </lineage>
</organism>
<sequence length="316" mass="34827">MHPCTHAIDMYGYAKCWLVPQWYRNHSSHQGVAVAVAALCCAACLQLMMPVPRILTTSMLVSIHATHPHPESTPSTDPPLVCSFFFSSLLLATACLPAPWSLSLHSFIRSLGHTSFLPSSLPCFALHSTPQHCSAQLVSSTCTFIHSLAHSLTLVHSSIPSFFPHILSFVHSVIHPSPPNPLSPAGPDIPFFNRLLFLSPLLPLSQRAGDPTLLLPSDSASSPRYLSIVLQQLQTLHLPTAAQATTIIIPRRPSNPRYTSRLRPHSTPSFVVFDHHHRQDTRPSFQPIPTLHGAHFRSPHLPHCPILAIDLLLKRL</sequence>
<protein>
    <submittedName>
        <fullName evidence="1">Uncharacterized protein</fullName>
    </submittedName>
</protein>
<dbReference type="Proteomes" id="UP001152607">
    <property type="component" value="Unassembled WGS sequence"/>
</dbReference>
<dbReference type="EMBL" id="CAOQHR010000010">
    <property type="protein sequence ID" value="CAI6340169.1"/>
    <property type="molecule type" value="Genomic_DNA"/>
</dbReference>
<comment type="caution">
    <text evidence="1">The sequence shown here is derived from an EMBL/GenBank/DDBJ whole genome shotgun (WGS) entry which is preliminary data.</text>
</comment>
<name>A0A9W4URM1_9PLEO</name>
<gene>
    <name evidence="1" type="ORF">PDIGIT_LOCUS13340</name>
</gene>